<keyword evidence="1" id="KW-0812">Transmembrane</keyword>
<feature type="transmembrane region" description="Helical" evidence="1">
    <location>
        <begin position="131"/>
        <end position="151"/>
    </location>
</feature>
<dbReference type="AlphaFoldDB" id="A0A538U3J6"/>
<dbReference type="Proteomes" id="UP000319771">
    <property type="component" value="Unassembled WGS sequence"/>
</dbReference>
<gene>
    <name evidence="2" type="ORF">E6K81_12545</name>
</gene>
<protein>
    <recommendedName>
        <fullName evidence="4">Glycosyltransferase RgtA/B/C/D-like domain-containing protein</fullName>
    </recommendedName>
</protein>
<feature type="transmembrane region" description="Helical" evidence="1">
    <location>
        <begin position="194"/>
        <end position="217"/>
    </location>
</feature>
<feature type="transmembrane region" description="Helical" evidence="1">
    <location>
        <begin position="100"/>
        <end position="119"/>
    </location>
</feature>
<comment type="caution">
    <text evidence="2">The sequence shown here is derived from an EMBL/GenBank/DDBJ whole genome shotgun (WGS) entry which is preliminary data.</text>
</comment>
<evidence type="ECO:0000256" key="1">
    <source>
        <dbReference type="SAM" id="Phobius"/>
    </source>
</evidence>
<keyword evidence="1" id="KW-0472">Membrane</keyword>
<proteinExistence type="predicted"/>
<reference evidence="2 3" key="1">
    <citation type="journal article" date="2019" name="Nat. Microbiol.">
        <title>Mediterranean grassland soil C-N compound turnover is dependent on rainfall and depth, and is mediated by genomically divergent microorganisms.</title>
        <authorList>
            <person name="Diamond S."/>
            <person name="Andeer P.F."/>
            <person name="Li Z."/>
            <person name="Crits-Christoph A."/>
            <person name="Burstein D."/>
            <person name="Anantharaman K."/>
            <person name="Lane K.R."/>
            <person name="Thomas B.C."/>
            <person name="Pan C."/>
            <person name="Northen T.R."/>
            <person name="Banfield J.F."/>
        </authorList>
    </citation>
    <scope>NUCLEOTIDE SEQUENCE [LARGE SCALE GENOMIC DNA]</scope>
    <source>
        <strain evidence="2">WS_11</strain>
    </source>
</reference>
<organism evidence="2 3">
    <name type="scientific">Eiseniibacteriota bacterium</name>
    <dbReference type="NCBI Taxonomy" id="2212470"/>
    <lineage>
        <taxon>Bacteria</taxon>
        <taxon>Candidatus Eiseniibacteriota</taxon>
    </lineage>
</organism>
<feature type="transmembrane region" description="Helical" evidence="1">
    <location>
        <begin position="298"/>
        <end position="318"/>
    </location>
</feature>
<accession>A0A538U3J6</accession>
<dbReference type="EMBL" id="VBPB01000223">
    <property type="protein sequence ID" value="TMQ70457.1"/>
    <property type="molecule type" value="Genomic_DNA"/>
</dbReference>
<evidence type="ECO:0000313" key="3">
    <source>
        <dbReference type="Proteomes" id="UP000319771"/>
    </source>
</evidence>
<evidence type="ECO:0008006" key="4">
    <source>
        <dbReference type="Google" id="ProtNLM"/>
    </source>
</evidence>
<sequence length="644" mass="67997">MRDLPRDPPAAGLPPVMGHADPGRVPVVASLLVLALVALAVGADAFRIGFFADDFHFLDIARRLPLARTLGGQYGLWPWYRPLSRELYFAAVASAGPTALRFAHALSLVCLFRVGLLLARIGTRLVGRPAAWAGVVIFLSYGFTKFLAAWASGFQDLAAIVLIAYALDAYQCGRTGQALAWTALAPFAKETGFLVFPLLLLAGYTTDAGALAVHLLVRSGWHTGGAIIRDALTTQRLPATLLQILTEFVSRHPAPGPGSVALAVSAGVCAFALFAYAARRPQPDAHELAAPPPGGVAFVAGAAALGLLPLGVAPLLGLTLTQAYYAYPAVPWLALGLGVLVTRLPAPLWRTGLAALVAWNVLGTGVHAVDLDRPQAWRFHRWSWDEAVRLSAVTGRLTSDLRATLAHRPDSLVVLYEGVPRGCFFQTEDGPASREALADPGVRAYWVNRPPRDVDADRLAIVGFDAGRFHLVRERWSSLTAVRRAMEAAIAGRGRAANALALYTEAPDSAGFDRGYLRAAAALLDDGPEGFLEGLADLGLDDTLGWKPGALAAPIAVVDAPLGAALAEALRQPLTASAHAALADSLLARGVVPRLAQVMAALGGEEEAADELAALGKERHAGPVAAEARRVLKALRRAREGTPR</sequence>
<evidence type="ECO:0000313" key="2">
    <source>
        <dbReference type="EMBL" id="TMQ70457.1"/>
    </source>
</evidence>
<feature type="transmembrane region" description="Helical" evidence="1">
    <location>
        <begin position="260"/>
        <end position="278"/>
    </location>
</feature>
<keyword evidence="1" id="KW-1133">Transmembrane helix</keyword>
<name>A0A538U3J6_UNCEI</name>
<feature type="transmembrane region" description="Helical" evidence="1">
    <location>
        <begin position="325"/>
        <end position="346"/>
    </location>
</feature>
<feature type="transmembrane region" description="Helical" evidence="1">
    <location>
        <begin position="27"/>
        <end position="52"/>
    </location>
</feature>